<dbReference type="OrthoDB" id="2676167at2759"/>
<sequence length="395" mass="43948">MAFDFCTPAWALQVFCDAMGLIATSRTTLFYSTMNHAIDGSLLFSSADAQGGWDQSGFQSSQPAILSLGMANDENLRDLDILRLSETRRASDMYYQSASDPTVFQPPQALISTSPNHAASPNNIIDVPMEVKERLVAILRTADLSGDDQLQRLLASLSSPQTVMRLESRSTAQVRSFPHYDPYRPGRPFPSSSHRQPVLPSDYPPASHFRPNFGTGRPPFPHTSYSGLNTQCLDGDQLVQGEIDSNSWSNHPLCQALTPTTPPSPHYFALNMESSIHNASSIPTVIPLEGVAQLPIPSQIIAESPHNSPKPPVCSWDNCGHSLADFHRSEVRRHFRDYHEVQRFTHCRWSGCGIPIKKNGMVKHVTNKHLHMSRYLKDIMSSICMPAPCLYENYD</sequence>
<dbReference type="RefSeq" id="XP_024339581.1">
    <property type="nucleotide sequence ID" value="XM_024485261.1"/>
</dbReference>
<organism evidence="2 3">
    <name type="scientific">Postia placenta MAD-698-R-SB12</name>
    <dbReference type="NCBI Taxonomy" id="670580"/>
    <lineage>
        <taxon>Eukaryota</taxon>
        <taxon>Fungi</taxon>
        <taxon>Dikarya</taxon>
        <taxon>Basidiomycota</taxon>
        <taxon>Agaricomycotina</taxon>
        <taxon>Agaricomycetes</taxon>
        <taxon>Polyporales</taxon>
        <taxon>Adustoporiaceae</taxon>
        <taxon>Rhodonia</taxon>
    </lineage>
</organism>
<reference evidence="2 3" key="1">
    <citation type="submission" date="2017-04" db="EMBL/GenBank/DDBJ databases">
        <title>Genome Sequence of the Model Brown-Rot Fungus Postia placenta SB12.</title>
        <authorList>
            <consortium name="DOE Joint Genome Institute"/>
            <person name="Gaskell J."/>
            <person name="Kersten P."/>
            <person name="Larrondo L.F."/>
            <person name="Canessa P."/>
            <person name="Martinez D."/>
            <person name="Hibbett D."/>
            <person name="Schmoll M."/>
            <person name="Kubicek C.P."/>
            <person name="Martinez A.T."/>
            <person name="Yadav J."/>
            <person name="Master E."/>
            <person name="Magnuson J.K."/>
            <person name="James T."/>
            <person name="Yaver D."/>
            <person name="Berka R."/>
            <person name="Labutti K."/>
            <person name="Lipzen A."/>
            <person name="Aerts A."/>
            <person name="Barry K."/>
            <person name="Henrissat B."/>
            <person name="Blanchette R."/>
            <person name="Grigoriev I."/>
            <person name="Cullen D."/>
        </authorList>
    </citation>
    <scope>NUCLEOTIDE SEQUENCE [LARGE SCALE GENOMIC DNA]</scope>
    <source>
        <strain evidence="2 3">MAD-698-R-SB12</strain>
    </source>
</reference>
<accession>A0A1X6N2E8</accession>
<protein>
    <submittedName>
        <fullName evidence="2">Uncharacterized protein</fullName>
    </submittedName>
</protein>
<dbReference type="AlphaFoldDB" id="A0A1X6N2E8"/>
<dbReference type="GeneID" id="36330210"/>
<evidence type="ECO:0000313" key="2">
    <source>
        <dbReference type="EMBL" id="OSX62787.1"/>
    </source>
</evidence>
<keyword evidence="3" id="KW-1185">Reference proteome</keyword>
<feature type="region of interest" description="Disordered" evidence="1">
    <location>
        <begin position="176"/>
        <end position="198"/>
    </location>
</feature>
<gene>
    <name evidence="2" type="ORF">POSPLADRAFT_1141155</name>
</gene>
<name>A0A1X6N2E8_9APHY</name>
<evidence type="ECO:0000313" key="3">
    <source>
        <dbReference type="Proteomes" id="UP000194127"/>
    </source>
</evidence>
<proteinExistence type="predicted"/>
<evidence type="ECO:0000256" key="1">
    <source>
        <dbReference type="SAM" id="MobiDB-lite"/>
    </source>
</evidence>
<dbReference type="EMBL" id="KZ110596">
    <property type="protein sequence ID" value="OSX62787.1"/>
    <property type="molecule type" value="Genomic_DNA"/>
</dbReference>
<dbReference type="Proteomes" id="UP000194127">
    <property type="component" value="Unassembled WGS sequence"/>
</dbReference>